<evidence type="ECO:0000259" key="3">
    <source>
        <dbReference type="PROSITE" id="PS50930"/>
    </source>
</evidence>
<evidence type="ECO:0000259" key="2">
    <source>
        <dbReference type="PROSITE" id="PS50110"/>
    </source>
</evidence>
<sequence length="250" mass="28639">MISALIVDDEVINIDNLKALLNRHCKEIDVVATAQSADEAEIHIFNLNPDVVFLDIEMPVKNGFDLLRSLNRPDFDVVFVTAYNAYGIMAVKFSALDYLLKPINIAELKITVDKIIRSVKARKQNVRLNNLLNILDKEQISGKEKIALATLKETYLVPVKDIMRCVSSNNYTTFFLSDGKQYLISKPLYEYEEMLSPYGFIRCHQSHLVNRAYVTSILYEDSGYLILSHTDQKIPISRQRKTYIKAMLNL</sequence>
<dbReference type="InterPro" id="IPR001789">
    <property type="entry name" value="Sig_transdc_resp-reg_receiver"/>
</dbReference>
<keyword evidence="1" id="KW-0597">Phosphoprotein</keyword>
<dbReference type="PANTHER" id="PTHR37299">
    <property type="entry name" value="TRANSCRIPTIONAL REGULATOR-RELATED"/>
    <property type="match status" value="1"/>
</dbReference>
<dbReference type="SMART" id="SM00448">
    <property type="entry name" value="REC"/>
    <property type="match status" value="1"/>
</dbReference>
<comment type="caution">
    <text evidence="4">The sequence shown here is derived from an EMBL/GenBank/DDBJ whole genome shotgun (WGS) entry which is preliminary data.</text>
</comment>
<dbReference type="EMBL" id="SJSO01000003">
    <property type="protein sequence ID" value="TCD28587.1"/>
    <property type="molecule type" value="Genomic_DNA"/>
</dbReference>
<evidence type="ECO:0000256" key="1">
    <source>
        <dbReference type="PROSITE-ProRule" id="PRU00169"/>
    </source>
</evidence>
<dbReference type="GO" id="GO:0003677">
    <property type="term" value="F:DNA binding"/>
    <property type="evidence" value="ECO:0007669"/>
    <property type="project" value="InterPro"/>
</dbReference>
<dbReference type="Pfam" id="PF00072">
    <property type="entry name" value="Response_reg"/>
    <property type="match status" value="1"/>
</dbReference>
<dbReference type="InterPro" id="IPR046947">
    <property type="entry name" value="LytR-like"/>
</dbReference>
<protein>
    <submittedName>
        <fullName evidence="4">Response regulator transcription factor</fullName>
    </submittedName>
</protein>
<dbReference type="RefSeq" id="WP_131527584.1">
    <property type="nucleotide sequence ID" value="NZ_SJSO01000003.1"/>
</dbReference>
<name>A0A4V2MR96_9SPHI</name>
<reference evidence="4 5" key="1">
    <citation type="submission" date="2019-02" db="EMBL/GenBank/DDBJ databases">
        <title>Pedobacter sp. RP-3-21 sp. nov., isolated from Arctic soil.</title>
        <authorList>
            <person name="Dahal R.H."/>
        </authorList>
    </citation>
    <scope>NUCLEOTIDE SEQUENCE [LARGE SCALE GENOMIC DNA]</scope>
    <source>
        <strain evidence="4 5">RP-3-21</strain>
    </source>
</reference>
<gene>
    <name evidence="4" type="ORF">EZ456_04145</name>
</gene>
<accession>A0A4V2MR96</accession>
<proteinExistence type="predicted"/>
<keyword evidence="5" id="KW-1185">Reference proteome</keyword>
<dbReference type="InterPro" id="IPR007492">
    <property type="entry name" value="LytTR_DNA-bd_dom"/>
</dbReference>
<dbReference type="Pfam" id="PF04397">
    <property type="entry name" value="LytTR"/>
    <property type="match status" value="1"/>
</dbReference>
<dbReference type="Proteomes" id="UP000293925">
    <property type="component" value="Unassembled WGS sequence"/>
</dbReference>
<feature type="modified residue" description="4-aspartylphosphate" evidence="1">
    <location>
        <position position="55"/>
    </location>
</feature>
<feature type="domain" description="HTH LytTR-type" evidence="3">
    <location>
        <begin position="146"/>
        <end position="250"/>
    </location>
</feature>
<evidence type="ECO:0000313" key="5">
    <source>
        <dbReference type="Proteomes" id="UP000293925"/>
    </source>
</evidence>
<dbReference type="PROSITE" id="PS50110">
    <property type="entry name" value="RESPONSE_REGULATORY"/>
    <property type="match status" value="1"/>
</dbReference>
<dbReference type="OrthoDB" id="9787344at2"/>
<dbReference type="Gene3D" id="2.40.50.1020">
    <property type="entry name" value="LytTr DNA-binding domain"/>
    <property type="match status" value="1"/>
</dbReference>
<evidence type="ECO:0000313" key="4">
    <source>
        <dbReference type="EMBL" id="TCD28587.1"/>
    </source>
</evidence>
<dbReference type="InterPro" id="IPR011006">
    <property type="entry name" value="CheY-like_superfamily"/>
</dbReference>
<organism evidence="4 5">
    <name type="scientific">Pedobacter psychrodurus</name>
    <dbReference type="NCBI Taxonomy" id="2530456"/>
    <lineage>
        <taxon>Bacteria</taxon>
        <taxon>Pseudomonadati</taxon>
        <taxon>Bacteroidota</taxon>
        <taxon>Sphingobacteriia</taxon>
        <taxon>Sphingobacteriales</taxon>
        <taxon>Sphingobacteriaceae</taxon>
        <taxon>Pedobacter</taxon>
    </lineage>
</organism>
<dbReference type="SUPFAM" id="SSF52172">
    <property type="entry name" value="CheY-like"/>
    <property type="match status" value="1"/>
</dbReference>
<dbReference type="PROSITE" id="PS50930">
    <property type="entry name" value="HTH_LYTTR"/>
    <property type="match status" value="1"/>
</dbReference>
<dbReference type="Gene3D" id="3.40.50.2300">
    <property type="match status" value="1"/>
</dbReference>
<dbReference type="PANTHER" id="PTHR37299:SF1">
    <property type="entry name" value="STAGE 0 SPORULATION PROTEIN A HOMOLOG"/>
    <property type="match status" value="1"/>
</dbReference>
<feature type="domain" description="Response regulatory" evidence="2">
    <location>
        <begin position="3"/>
        <end position="116"/>
    </location>
</feature>
<dbReference type="GO" id="GO:0000156">
    <property type="term" value="F:phosphorelay response regulator activity"/>
    <property type="evidence" value="ECO:0007669"/>
    <property type="project" value="InterPro"/>
</dbReference>
<dbReference type="AlphaFoldDB" id="A0A4V2MR96"/>
<dbReference type="SMART" id="SM00850">
    <property type="entry name" value="LytTR"/>
    <property type="match status" value="1"/>
</dbReference>